<dbReference type="GO" id="GO:0050660">
    <property type="term" value="F:flavin adenine dinucleotide binding"/>
    <property type="evidence" value="ECO:0007669"/>
    <property type="project" value="TreeGrafter"/>
</dbReference>
<dbReference type="InterPro" id="IPR011766">
    <property type="entry name" value="TPP_enzyme_TPP-bd"/>
</dbReference>
<accession>A0A0R1MTL7</accession>
<evidence type="ECO:0000256" key="1">
    <source>
        <dbReference type="ARBA" id="ARBA00007812"/>
    </source>
</evidence>
<dbReference type="InterPro" id="IPR029061">
    <property type="entry name" value="THDP-binding"/>
</dbReference>
<dbReference type="CDD" id="cd07035">
    <property type="entry name" value="TPP_PYR_POX_like"/>
    <property type="match status" value="1"/>
</dbReference>
<organism evidence="7 8">
    <name type="scientific">Schleiferilactobacillus perolens DSM 12744</name>
    <dbReference type="NCBI Taxonomy" id="1423792"/>
    <lineage>
        <taxon>Bacteria</taxon>
        <taxon>Bacillati</taxon>
        <taxon>Bacillota</taxon>
        <taxon>Bacilli</taxon>
        <taxon>Lactobacillales</taxon>
        <taxon>Lactobacillaceae</taxon>
        <taxon>Schleiferilactobacillus</taxon>
    </lineage>
</organism>
<dbReference type="InterPro" id="IPR012000">
    <property type="entry name" value="Thiamin_PyroP_enz_cen_dom"/>
</dbReference>
<proteinExistence type="inferred from homology"/>
<evidence type="ECO:0000256" key="3">
    <source>
        <dbReference type="RuleBase" id="RU362132"/>
    </source>
</evidence>
<dbReference type="NCBIfam" id="NF006378">
    <property type="entry name" value="PRK08617.1"/>
    <property type="match status" value="1"/>
</dbReference>
<comment type="caution">
    <text evidence="7">The sequence shown here is derived from an EMBL/GenBank/DDBJ whole genome shotgun (WGS) entry which is preliminary data.</text>
</comment>
<dbReference type="GO" id="GO:0034077">
    <property type="term" value="P:butanediol metabolic process"/>
    <property type="evidence" value="ECO:0007669"/>
    <property type="project" value="InterPro"/>
</dbReference>
<dbReference type="GO" id="GO:0009099">
    <property type="term" value="P:L-valine biosynthetic process"/>
    <property type="evidence" value="ECO:0007669"/>
    <property type="project" value="TreeGrafter"/>
</dbReference>
<dbReference type="GO" id="GO:0005948">
    <property type="term" value="C:acetolactate synthase complex"/>
    <property type="evidence" value="ECO:0007669"/>
    <property type="project" value="TreeGrafter"/>
</dbReference>
<keyword evidence="8" id="KW-1185">Reference proteome</keyword>
<dbReference type="GO" id="GO:0000287">
    <property type="term" value="F:magnesium ion binding"/>
    <property type="evidence" value="ECO:0007669"/>
    <property type="project" value="InterPro"/>
</dbReference>
<dbReference type="STRING" id="1423792.FD09_GL001674"/>
<feature type="domain" description="Thiamine pyrophosphate enzyme TPP-binding" evidence="5">
    <location>
        <begin position="410"/>
        <end position="557"/>
    </location>
</feature>
<dbReference type="InterPro" id="IPR045229">
    <property type="entry name" value="TPP_enz"/>
</dbReference>
<dbReference type="NCBIfam" id="TIGR02418">
    <property type="entry name" value="acolac_catab"/>
    <property type="match status" value="1"/>
</dbReference>
<dbReference type="PANTHER" id="PTHR18968">
    <property type="entry name" value="THIAMINE PYROPHOSPHATE ENZYMES"/>
    <property type="match status" value="1"/>
</dbReference>
<dbReference type="FunFam" id="3.40.50.1220:FF:000028">
    <property type="entry name" value="Acetolactate synthase, catabolic"/>
    <property type="match status" value="1"/>
</dbReference>
<dbReference type="GO" id="GO:0030976">
    <property type="term" value="F:thiamine pyrophosphate binding"/>
    <property type="evidence" value="ECO:0007669"/>
    <property type="project" value="InterPro"/>
</dbReference>
<dbReference type="SUPFAM" id="SSF52467">
    <property type="entry name" value="DHS-like NAD/FAD-binding domain"/>
    <property type="match status" value="1"/>
</dbReference>
<dbReference type="InterPro" id="IPR000399">
    <property type="entry name" value="TPP-bd_CS"/>
</dbReference>
<reference evidence="7 8" key="1">
    <citation type="journal article" date="2015" name="Genome Announc.">
        <title>Expanding the biotechnology potential of lactobacilli through comparative genomics of 213 strains and associated genera.</title>
        <authorList>
            <person name="Sun Z."/>
            <person name="Harris H.M."/>
            <person name="McCann A."/>
            <person name="Guo C."/>
            <person name="Argimon S."/>
            <person name="Zhang W."/>
            <person name="Yang X."/>
            <person name="Jeffery I.B."/>
            <person name="Cooney J.C."/>
            <person name="Kagawa T.F."/>
            <person name="Liu W."/>
            <person name="Song Y."/>
            <person name="Salvetti E."/>
            <person name="Wrobel A."/>
            <person name="Rasinkangas P."/>
            <person name="Parkhill J."/>
            <person name="Rea M.C."/>
            <person name="O'Sullivan O."/>
            <person name="Ritari J."/>
            <person name="Douillard F.P."/>
            <person name="Paul Ross R."/>
            <person name="Yang R."/>
            <person name="Briner A.E."/>
            <person name="Felis G.E."/>
            <person name="de Vos W.M."/>
            <person name="Barrangou R."/>
            <person name="Klaenhammer T.R."/>
            <person name="Caufield P.W."/>
            <person name="Cui Y."/>
            <person name="Zhang H."/>
            <person name="O'Toole P.W."/>
        </authorList>
    </citation>
    <scope>NUCLEOTIDE SEQUENCE [LARGE SCALE GENOMIC DNA]</scope>
    <source>
        <strain evidence="7 8">DSM 12744</strain>
    </source>
</reference>
<sequence length="576" mass="62622">MKHNLNFPQSLKERIVLSDKNDYRGANAIVDSLINHDVQYVFGIPGAKVDRVFEVLANSDIPKKPKLIVTRHEQNAAFMAAGVGRITGKPGVVLTTSGPGAGNLVSGLVTATAEGDPVLAISGQVQRADLLRLTHQSIRSAALMEPVTKYSVEVQEPENLSEVIANAYQAAESSKQGASFISVPQDVVDSPVHNKPIKPLIPPILGPASPAETTLLAQQIKGAKLPVLLLGMRASSPEVTEAIRNILAVSDLPVVETFQGAGIISHDLEKNFFGRVGLFRNQPGDMLLKHADLVITIGYDPIEYEPRNWNAEGDARIIAIDDAAAQIDHNFQPEKELVGDIAQTLDFLLPYMRGYQVADSSKQYLDGLREKLNARDVPPVAKADQKTAHPLAIVESLQHHVTDDMTVTVDVGSHYIWMARHFRSYEPRHLLFSNGMQTLGVALPWAIAASLERPNTQIVSVAGDGGFLFSSQDLETAVRLGANIVQLIWNDGGHYDMVKFQEELKYGRAAGTDFGPIDFVKYAESFGATGLRVNKPSELDDVLDQAFATKGVVVVDIPVDYSDNKELGEALLPDQL</sequence>
<evidence type="ECO:0000259" key="5">
    <source>
        <dbReference type="Pfam" id="PF02775"/>
    </source>
</evidence>
<dbReference type="Proteomes" id="UP000051330">
    <property type="component" value="Unassembled WGS sequence"/>
</dbReference>
<dbReference type="GO" id="GO:0003984">
    <property type="term" value="F:acetolactate synthase activity"/>
    <property type="evidence" value="ECO:0007669"/>
    <property type="project" value="InterPro"/>
</dbReference>
<evidence type="ECO:0000256" key="2">
    <source>
        <dbReference type="ARBA" id="ARBA00023052"/>
    </source>
</evidence>
<dbReference type="OrthoDB" id="4494979at2"/>
<dbReference type="Gene3D" id="3.40.50.1220">
    <property type="entry name" value="TPP-binding domain"/>
    <property type="match status" value="1"/>
</dbReference>
<feature type="domain" description="Thiamine pyrophosphate enzyme N-terminal TPP-binding" evidence="6">
    <location>
        <begin position="24"/>
        <end position="136"/>
    </location>
</feature>
<evidence type="ECO:0000259" key="6">
    <source>
        <dbReference type="Pfam" id="PF02776"/>
    </source>
</evidence>
<dbReference type="FunFam" id="3.40.50.970:FF:000007">
    <property type="entry name" value="Acetolactate synthase"/>
    <property type="match status" value="1"/>
</dbReference>
<dbReference type="SUPFAM" id="SSF52518">
    <property type="entry name" value="Thiamin diphosphate-binding fold (THDP-binding)"/>
    <property type="match status" value="2"/>
</dbReference>
<dbReference type="GO" id="GO:0009097">
    <property type="term" value="P:isoleucine biosynthetic process"/>
    <property type="evidence" value="ECO:0007669"/>
    <property type="project" value="TreeGrafter"/>
</dbReference>
<feature type="domain" description="Thiamine pyrophosphate enzyme central" evidence="4">
    <location>
        <begin position="216"/>
        <end position="346"/>
    </location>
</feature>
<evidence type="ECO:0000313" key="7">
    <source>
        <dbReference type="EMBL" id="KRL08405.1"/>
    </source>
</evidence>
<evidence type="ECO:0000259" key="4">
    <source>
        <dbReference type="Pfam" id="PF00205"/>
    </source>
</evidence>
<dbReference type="Gene3D" id="3.40.50.970">
    <property type="match status" value="2"/>
</dbReference>
<keyword evidence="2 3" id="KW-0786">Thiamine pyrophosphate</keyword>
<evidence type="ECO:0000313" key="8">
    <source>
        <dbReference type="Proteomes" id="UP000051330"/>
    </source>
</evidence>
<dbReference type="AlphaFoldDB" id="A0A0R1MTL7"/>
<dbReference type="PROSITE" id="PS00187">
    <property type="entry name" value="TPP_ENZYMES"/>
    <property type="match status" value="1"/>
</dbReference>
<dbReference type="Pfam" id="PF02775">
    <property type="entry name" value="TPP_enzyme_C"/>
    <property type="match status" value="1"/>
</dbReference>
<gene>
    <name evidence="7" type="ORF">FD09_GL001674</name>
</gene>
<dbReference type="PATRIC" id="fig|1423792.3.peg.1698"/>
<dbReference type="InterPro" id="IPR012782">
    <property type="entry name" value="Acetolactate_synth_catblc"/>
</dbReference>
<dbReference type="InterPro" id="IPR029035">
    <property type="entry name" value="DHS-like_NAD/FAD-binding_dom"/>
</dbReference>
<dbReference type="InterPro" id="IPR012001">
    <property type="entry name" value="Thiamin_PyroP_enz_TPP-bd_dom"/>
</dbReference>
<dbReference type="EMBL" id="AZEC01000025">
    <property type="protein sequence ID" value="KRL08405.1"/>
    <property type="molecule type" value="Genomic_DNA"/>
</dbReference>
<comment type="similarity">
    <text evidence="1 3">Belongs to the TPP enzyme family.</text>
</comment>
<dbReference type="PANTHER" id="PTHR18968:SF129">
    <property type="entry name" value="ACETOLACTATE SYNTHASE"/>
    <property type="match status" value="1"/>
</dbReference>
<name>A0A0R1MTL7_9LACO</name>
<dbReference type="Pfam" id="PF00205">
    <property type="entry name" value="TPP_enzyme_M"/>
    <property type="match status" value="1"/>
</dbReference>
<protein>
    <submittedName>
        <fullName evidence="7">Acetolactate synthase</fullName>
    </submittedName>
</protein>
<dbReference type="Pfam" id="PF02776">
    <property type="entry name" value="TPP_enzyme_N"/>
    <property type="match status" value="1"/>
</dbReference>